<reference evidence="2 3" key="1">
    <citation type="journal article" date="2016" name="Sci. Rep.">
        <title>Insights into Adaptations to a Near-Obligate Nematode Endoparasitic Lifestyle from the Finished Genome of Drechmeria coniospora.</title>
        <authorList>
            <person name="Zhang L."/>
            <person name="Zhou Z."/>
            <person name="Guo Q."/>
            <person name="Fokkens L."/>
            <person name="Miskei M."/>
            <person name="Pocsi I."/>
            <person name="Zhang W."/>
            <person name="Chen M."/>
            <person name="Wang L."/>
            <person name="Sun Y."/>
            <person name="Donzelli B.G."/>
            <person name="Gibson D.M."/>
            <person name="Nelson D.R."/>
            <person name="Luo J.G."/>
            <person name="Rep M."/>
            <person name="Liu H."/>
            <person name="Yang S."/>
            <person name="Wang J."/>
            <person name="Krasnoff S.B."/>
            <person name="Xu Y."/>
            <person name="Molnar I."/>
            <person name="Lin M."/>
        </authorList>
    </citation>
    <scope>NUCLEOTIDE SEQUENCE [LARGE SCALE GENOMIC DNA]</scope>
    <source>
        <strain evidence="2 3">ARSEF 6962</strain>
    </source>
</reference>
<accession>A0A151GNI1</accession>
<gene>
    <name evidence="2" type="ORF">DCS_05645</name>
</gene>
<dbReference type="GeneID" id="63718288"/>
<evidence type="ECO:0000313" key="2">
    <source>
        <dbReference type="EMBL" id="KYK58628.1"/>
    </source>
</evidence>
<comment type="caution">
    <text evidence="2">The sequence shown here is derived from an EMBL/GenBank/DDBJ whole genome shotgun (WGS) entry which is preliminary data.</text>
</comment>
<keyword evidence="3" id="KW-1185">Reference proteome</keyword>
<protein>
    <submittedName>
        <fullName evidence="2">Uncharacterized protein</fullName>
    </submittedName>
</protein>
<dbReference type="Proteomes" id="UP000076580">
    <property type="component" value="Chromosome 02"/>
</dbReference>
<dbReference type="EMBL" id="LAYC01000002">
    <property type="protein sequence ID" value="KYK58628.1"/>
    <property type="molecule type" value="Genomic_DNA"/>
</dbReference>
<organism evidence="2 3">
    <name type="scientific">Drechmeria coniospora</name>
    <name type="common">Nematophagous fungus</name>
    <name type="synonym">Meria coniospora</name>
    <dbReference type="NCBI Taxonomy" id="98403"/>
    <lineage>
        <taxon>Eukaryota</taxon>
        <taxon>Fungi</taxon>
        <taxon>Dikarya</taxon>
        <taxon>Ascomycota</taxon>
        <taxon>Pezizomycotina</taxon>
        <taxon>Sordariomycetes</taxon>
        <taxon>Hypocreomycetidae</taxon>
        <taxon>Hypocreales</taxon>
        <taxon>Ophiocordycipitaceae</taxon>
        <taxon>Drechmeria</taxon>
    </lineage>
</organism>
<sequence>MKFCSYAVSLVGLATASPLADSSLAGRDMTAASDFQDERVQLVDCLERFCQLAHGPAVHGGWATLQVSWIKSRAELDQALKECKRGCVRGVVRNVKKKLSWKVKGIDLWPEKQEDARPGLSRRRMAIEPPIRLERLDRAQSQRTIPVLYCEPIQYYDFSAVPEHVNLDPIVRQRQTMAAS</sequence>
<feature type="chain" id="PRO_5007580773" evidence="1">
    <location>
        <begin position="17"/>
        <end position="180"/>
    </location>
</feature>
<evidence type="ECO:0000256" key="1">
    <source>
        <dbReference type="SAM" id="SignalP"/>
    </source>
</evidence>
<feature type="signal peptide" evidence="1">
    <location>
        <begin position="1"/>
        <end position="16"/>
    </location>
</feature>
<dbReference type="InParanoid" id="A0A151GNI1"/>
<proteinExistence type="predicted"/>
<keyword evidence="1" id="KW-0732">Signal</keyword>
<dbReference type="AlphaFoldDB" id="A0A151GNI1"/>
<name>A0A151GNI1_DRECN</name>
<dbReference type="RefSeq" id="XP_040657980.1">
    <property type="nucleotide sequence ID" value="XM_040802947.1"/>
</dbReference>
<evidence type="ECO:0000313" key="3">
    <source>
        <dbReference type="Proteomes" id="UP000076580"/>
    </source>
</evidence>